<dbReference type="GO" id="GO:0009570">
    <property type="term" value="C:chloroplast stroma"/>
    <property type="evidence" value="ECO:0007669"/>
    <property type="project" value="TreeGrafter"/>
</dbReference>
<dbReference type="EMBL" id="LHPG02000004">
    <property type="protein sequence ID" value="PRW59324.1"/>
    <property type="molecule type" value="Genomic_DNA"/>
</dbReference>
<dbReference type="OrthoDB" id="333486at2759"/>
<dbReference type="Proteomes" id="UP000239899">
    <property type="component" value="Unassembled WGS sequence"/>
</dbReference>
<dbReference type="PANTHER" id="PTHR47265">
    <property type="entry name" value="IRON-SULFUR ASSEMBLY PROTEIN ISCA, CHLOROPLASTIC"/>
    <property type="match status" value="1"/>
</dbReference>
<dbReference type="Gene3D" id="2.60.300.12">
    <property type="entry name" value="HesB-like domain"/>
    <property type="match status" value="1"/>
</dbReference>
<dbReference type="NCBIfam" id="TIGR00049">
    <property type="entry name" value="iron-sulfur cluster assembly accessory protein"/>
    <property type="match status" value="1"/>
</dbReference>
<evidence type="ECO:0000259" key="1">
    <source>
        <dbReference type="Pfam" id="PF01521"/>
    </source>
</evidence>
<dbReference type="STRING" id="3076.A0A2P6TZ36"/>
<dbReference type="GO" id="GO:0016226">
    <property type="term" value="P:iron-sulfur cluster assembly"/>
    <property type="evidence" value="ECO:0007669"/>
    <property type="project" value="InterPro"/>
</dbReference>
<dbReference type="PANTHER" id="PTHR47265:SF1">
    <property type="entry name" value="IRON-SULFUR ASSEMBLY PROTEIN ISCA, CHLOROPLASTIC"/>
    <property type="match status" value="1"/>
</dbReference>
<dbReference type="InterPro" id="IPR031108">
    <property type="entry name" value="IscA_plant_cyanobact"/>
</dbReference>
<dbReference type="InterPro" id="IPR035903">
    <property type="entry name" value="HesB-like_dom_sf"/>
</dbReference>
<dbReference type="AlphaFoldDB" id="A0A2P6TZ36"/>
<evidence type="ECO:0000313" key="2">
    <source>
        <dbReference type="EMBL" id="PRW59324.1"/>
    </source>
</evidence>
<sequence length="169" mass="17715">MSLVQRYAAPAAARGVIARAPRAPRAPAAGAPASRRLAPVAQAAAAAEGAVKKPPNPITLTPAALEHLQKLRRESGGDGLLLRMGVKSGGCSGMSYVMDFEKQENVKKDDLVMSFECEGGEFRLVCDPKSLLYLFGMQLDWSSALVGGGFQFNNPNAESSCGCGKSFGV</sequence>
<accession>A0A2P6TZ36</accession>
<keyword evidence="3" id="KW-1185">Reference proteome</keyword>
<dbReference type="PROSITE" id="PS01152">
    <property type="entry name" value="HESB"/>
    <property type="match status" value="1"/>
</dbReference>
<reference evidence="2 3" key="1">
    <citation type="journal article" date="2018" name="Plant J.">
        <title>Genome sequences of Chlorella sorokiniana UTEX 1602 and Micractinium conductrix SAG 241.80: implications to maltose excretion by a green alga.</title>
        <authorList>
            <person name="Arriola M.B."/>
            <person name="Velmurugan N."/>
            <person name="Zhang Y."/>
            <person name="Plunkett M.H."/>
            <person name="Hondzo H."/>
            <person name="Barney B.M."/>
        </authorList>
    </citation>
    <scope>NUCLEOTIDE SEQUENCE [LARGE SCALE GENOMIC DNA]</scope>
    <source>
        <strain evidence="3">UTEX 1602</strain>
    </source>
</reference>
<protein>
    <submittedName>
        <fullName evidence="2">Iron-sulfur cluster assembly accessory</fullName>
    </submittedName>
</protein>
<name>A0A2P6TZ36_CHLSO</name>
<dbReference type="GO" id="GO:0051536">
    <property type="term" value="F:iron-sulfur cluster binding"/>
    <property type="evidence" value="ECO:0007669"/>
    <property type="project" value="InterPro"/>
</dbReference>
<comment type="caution">
    <text evidence="2">The sequence shown here is derived from an EMBL/GenBank/DDBJ whole genome shotgun (WGS) entry which is preliminary data.</text>
</comment>
<proteinExistence type="predicted"/>
<dbReference type="InterPro" id="IPR000361">
    <property type="entry name" value="ATAP_core_dom"/>
</dbReference>
<evidence type="ECO:0000313" key="3">
    <source>
        <dbReference type="Proteomes" id="UP000239899"/>
    </source>
</evidence>
<dbReference type="InterPro" id="IPR017870">
    <property type="entry name" value="FeS_cluster_insertion_CS"/>
</dbReference>
<dbReference type="SUPFAM" id="SSF89360">
    <property type="entry name" value="HesB-like domain"/>
    <property type="match status" value="1"/>
</dbReference>
<organism evidence="2 3">
    <name type="scientific">Chlorella sorokiniana</name>
    <name type="common">Freshwater green alga</name>
    <dbReference type="NCBI Taxonomy" id="3076"/>
    <lineage>
        <taxon>Eukaryota</taxon>
        <taxon>Viridiplantae</taxon>
        <taxon>Chlorophyta</taxon>
        <taxon>core chlorophytes</taxon>
        <taxon>Trebouxiophyceae</taxon>
        <taxon>Chlorellales</taxon>
        <taxon>Chlorellaceae</taxon>
        <taxon>Chlorella clade</taxon>
        <taxon>Chlorella</taxon>
    </lineage>
</organism>
<dbReference type="GO" id="GO:0030674">
    <property type="term" value="F:protein-macromolecule adaptor activity"/>
    <property type="evidence" value="ECO:0007669"/>
    <property type="project" value="TreeGrafter"/>
</dbReference>
<gene>
    <name evidence="2" type="ORF">C2E21_2265</name>
</gene>
<feature type="domain" description="Core" evidence="1">
    <location>
        <begin position="58"/>
        <end position="165"/>
    </location>
</feature>
<dbReference type="Pfam" id="PF01521">
    <property type="entry name" value="Fe-S_biosyn"/>
    <property type="match status" value="1"/>
</dbReference>
<dbReference type="InterPro" id="IPR016092">
    <property type="entry name" value="ATAP"/>
</dbReference>